<dbReference type="AlphaFoldDB" id="A0A846QGG0"/>
<dbReference type="SMART" id="SM00382">
    <property type="entry name" value="AAA"/>
    <property type="match status" value="2"/>
</dbReference>
<organism evidence="5 6">
    <name type="scientific">Desulfobaculum xiamenense</name>
    <dbReference type="NCBI Taxonomy" id="995050"/>
    <lineage>
        <taxon>Bacteria</taxon>
        <taxon>Pseudomonadati</taxon>
        <taxon>Thermodesulfobacteriota</taxon>
        <taxon>Desulfovibrionia</taxon>
        <taxon>Desulfovibrionales</taxon>
        <taxon>Desulfovibrionaceae</taxon>
        <taxon>Desulfobaculum</taxon>
    </lineage>
</organism>
<dbReference type="NCBIfam" id="NF000355">
    <property type="entry name" value="ribo_prot_ABC_F"/>
    <property type="match status" value="1"/>
</dbReference>
<name>A0A846QGG0_9BACT</name>
<protein>
    <submittedName>
        <fullName evidence="5">ATP-binding cassette subfamily F protein 3</fullName>
    </submittedName>
</protein>
<dbReference type="PANTHER" id="PTHR42855:SF2">
    <property type="entry name" value="DRUG RESISTANCE ABC TRANSPORTER,ATP-BINDING PROTEIN"/>
    <property type="match status" value="1"/>
</dbReference>
<dbReference type="Pfam" id="PF00005">
    <property type="entry name" value="ABC_tran"/>
    <property type="match status" value="2"/>
</dbReference>
<dbReference type="PANTHER" id="PTHR42855">
    <property type="entry name" value="ABC TRANSPORTER ATP-BINDING SUBUNIT"/>
    <property type="match status" value="1"/>
</dbReference>
<evidence type="ECO:0000256" key="3">
    <source>
        <dbReference type="SAM" id="Coils"/>
    </source>
</evidence>
<dbReference type="InterPro" id="IPR051309">
    <property type="entry name" value="ABCF_ATPase"/>
</dbReference>
<feature type="domain" description="ABC transporter" evidence="4">
    <location>
        <begin position="325"/>
        <end position="541"/>
    </location>
</feature>
<dbReference type="RefSeq" id="WP_167940384.1">
    <property type="nucleotide sequence ID" value="NZ_JAATJA010000001.1"/>
</dbReference>
<dbReference type="InterPro" id="IPR003439">
    <property type="entry name" value="ABC_transporter-like_ATP-bd"/>
</dbReference>
<accession>A0A846QGG0</accession>
<comment type="caution">
    <text evidence="5">The sequence shown here is derived from an EMBL/GenBank/DDBJ whole genome shotgun (WGS) entry which is preliminary data.</text>
</comment>
<dbReference type="Gene3D" id="3.40.50.300">
    <property type="entry name" value="P-loop containing nucleotide triphosphate hydrolases"/>
    <property type="match status" value="2"/>
</dbReference>
<dbReference type="Pfam" id="PF12848">
    <property type="entry name" value="ABC_tran_Xtn"/>
    <property type="match status" value="1"/>
</dbReference>
<reference evidence="5 6" key="1">
    <citation type="submission" date="2020-03" db="EMBL/GenBank/DDBJ databases">
        <title>Genomic Encyclopedia of Type Strains, Phase IV (KMG-IV): sequencing the most valuable type-strain genomes for metagenomic binning, comparative biology and taxonomic classification.</title>
        <authorList>
            <person name="Goeker M."/>
        </authorList>
    </citation>
    <scope>NUCLEOTIDE SEQUENCE [LARGE SCALE GENOMIC DNA]</scope>
    <source>
        <strain evidence="5 6">DSM 24233</strain>
    </source>
</reference>
<evidence type="ECO:0000313" key="5">
    <source>
        <dbReference type="EMBL" id="NJB67321.1"/>
    </source>
</evidence>
<dbReference type="InterPro" id="IPR017871">
    <property type="entry name" value="ABC_transporter-like_CS"/>
</dbReference>
<dbReference type="InterPro" id="IPR032781">
    <property type="entry name" value="ABC_tran_Xtn"/>
</dbReference>
<dbReference type="Proteomes" id="UP000580856">
    <property type="component" value="Unassembled WGS sequence"/>
</dbReference>
<dbReference type="PROSITE" id="PS00211">
    <property type="entry name" value="ABC_TRANSPORTER_1"/>
    <property type="match status" value="1"/>
</dbReference>
<dbReference type="FunFam" id="3.40.50.300:FF:000011">
    <property type="entry name" value="Putative ABC transporter ATP-binding component"/>
    <property type="match status" value="1"/>
</dbReference>
<sequence length="661" mass="74215">MSRISIQSLSKSFGGRDLFEAFSLEVTPGMRLAVVGPNGCGKSTFIKILAGIEAADTGLVSMPKGVQLGYSKQELQQEELTRPVLGFVLDVLPSWRDFWKRWETATHAGDKGELARLAQEQAHLEHTYGYNPEHKAKSVLTGLGFSEEQWDKPLNVLSGGWRERAKLARILVAGAGVLLLDEPTNHLDLEAVEWLEDYLHSFEGALVFVAHDRVFLDRLATHVLFLGGTRAMVRPGTFSQFLTWYAETEDQRRREERRVADEIGRKMDFVRRFQFKATKARQANSVKKQVAKLERELDGLKTPVRKQKELSFTWPKPARGNKIPLSVMDVSLSYGDGPSLWKSLSFNLYEGQKIALAGPNGCGKSSLIKCIVGAQKLSSGRIEIGSNMVVGYYSQHQADTLDLEKTALGEIRRLSDPRTTEEELRSVLGLFMLGEEYWDRKVSELSGGEKNRLILATLFLKRANFLILDEPTNHLDLESRDALVQALQDYTGTVLMVAHDRYLLSEVAEQVWWLKPEGIEVFLDGYEGYDRARKAEARGEDPAAVAAAAADDAVKALGRAESKALKRQQAEARNAIYRELKPKQESYAKMEAELEKLLEEQGDVEQELADPEVYADVPRSTELMRRFKELQDASERKLEKLAVLEAEIAKLEAEREALSAT</sequence>
<evidence type="ECO:0000313" key="6">
    <source>
        <dbReference type="Proteomes" id="UP000580856"/>
    </source>
</evidence>
<proteinExistence type="predicted"/>
<dbReference type="EMBL" id="JAATJA010000001">
    <property type="protein sequence ID" value="NJB67321.1"/>
    <property type="molecule type" value="Genomic_DNA"/>
</dbReference>
<dbReference type="InterPro" id="IPR003593">
    <property type="entry name" value="AAA+_ATPase"/>
</dbReference>
<keyword evidence="3" id="KW-0175">Coiled coil</keyword>
<evidence type="ECO:0000259" key="4">
    <source>
        <dbReference type="PROSITE" id="PS50893"/>
    </source>
</evidence>
<gene>
    <name evidence="5" type="ORF">GGQ74_000961</name>
</gene>
<evidence type="ECO:0000256" key="2">
    <source>
        <dbReference type="ARBA" id="ARBA00022840"/>
    </source>
</evidence>
<feature type="domain" description="ABC transporter" evidence="4">
    <location>
        <begin position="4"/>
        <end position="254"/>
    </location>
</feature>
<dbReference type="CDD" id="cd03221">
    <property type="entry name" value="ABCF_EF-3"/>
    <property type="match status" value="2"/>
</dbReference>
<dbReference type="SUPFAM" id="SSF52540">
    <property type="entry name" value="P-loop containing nucleoside triphosphate hydrolases"/>
    <property type="match status" value="2"/>
</dbReference>
<feature type="coiled-coil region" evidence="3">
    <location>
        <begin position="580"/>
        <end position="661"/>
    </location>
</feature>
<keyword evidence="2 5" id="KW-0067">ATP-binding</keyword>
<dbReference type="GO" id="GO:0005524">
    <property type="term" value="F:ATP binding"/>
    <property type="evidence" value="ECO:0007669"/>
    <property type="project" value="UniProtKB-KW"/>
</dbReference>
<keyword evidence="6" id="KW-1185">Reference proteome</keyword>
<dbReference type="GO" id="GO:0016887">
    <property type="term" value="F:ATP hydrolysis activity"/>
    <property type="evidence" value="ECO:0007669"/>
    <property type="project" value="InterPro"/>
</dbReference>
<keyword evidence="1" id="KW-0547">Nucleotide-binding</keyword>
<dbReference type="InterPro" id="IPR027417">
    <property type="entry name" value="P-loop_NTPase"/>
</dbReference>
<evidence type="ECO:0000256" key="1">
    <source>
        <dbReference type="ARBA" id="ARBA00022741"/>
    </source>
</evidence>
<dbReference type="PROSITE" id="PS50893">
    <property type="entry name" value="ABC_TRANSPORTER_2"/>
    <property type="match status" value="2"/>
</dbReference>